<keyword evidence="2" id="KW-0808">Transferase</keyword>
<evidence type="ECO:0000259" key="6">
    <source>
        <dbReference type="PROSITE" id="PS50970"/>
    </source>
</evidence>
<proteinExistence type="predicted"/>
<evidence type="ECO:0000313" key="7">
    <source>
        <dbReference type="EMBL" id="GBG34823.1"/>
    </source>
</evidence>
<dbReference type="EMBL" id="BEYU01000219">
    <property type="protein sequence ID" value="GBG34823.1"/>
    <property type="molecule type" value="Genomic_DNA"/>
</dbReference>
<keyword evidence="8" id="KW-1185">Reference proteome</keyword>
<feature type="transmembrane region" description="Helical" evidence="5">
    <location>
        <begin position="342"/>
        <end position="360"/>
    </location>
</feature>
<dbReference type="AlphaFoldDB" id="A0A2R5H171"/>
<evidence type="ECO:0000256" key="5">
    <source>
        <dbReference type="SAM" id="Phobius"/>
    </source>
</evidence>
<dbReference type="OrthoDB" id="261426at2759"/>
<dbReference type="Pfam" id="PF02574">
    <property type="entry name" value="S-methyl_trans"/>
    <property type="match status" value="1"/>
</dbReference>
<dbReference type="GO" id="GO:0032259">
    <property type="term" value="P:methylation"/>
    <property type="evidence" value="ECO:0007669"/>
    <property type="project" value="UniProtKB-KW"/>
</dbReference>
<name>A0A2R5H171_9STRA</name>
<reference evidence="7 8" key="1">
    <citation type="submission" date="2017-12" db="EMBL/GenBank/DDBJ databases">
        <title>Sequencing, de novo assembly and annotation of complete genome of a new Thraustochytrid species, strain FCC1311.</title>
        <authorList>
            <person name="Sedici K."/>
            <person name="Godart F."/>
            <person name="Aiese Cigliano R."/>
            <person name="Sanseverino W."/>
            <person name="Barakat M."/>
            <person name="Ortet P."/>
            <person name="Marechal E."/>
            <person name="Cagnac O."/>
            <person name="Amato A."/>
        </authorList>
    </citation>
    <scope>NUCLEOTIDE SEQUENCE [LARGE SCALE GENOMIC DNA]</scope>
</reference>
<protein>
    <recommendedName>
        <fullName evidence="6">Hcy-binding domain-containing protein</fullName>
    </recommendedName>
</protein>
<keyword evidence="5" id="KW-0812">Transmembrane</keyword>
<gene>
    <name evidence="7" type="ORF">FCC1311_110452</name>
</gene>
<dbReference type="PANTHER" id="PTHR11103">
    <property type="entry name" value="SLR1189 PROTEIN"/>
    <property type="match status" value="1"/>
</dbReference>
<feature type="region of interest" description="Disordered" evidence="4">
    <location>
        <begin position="19"/>
        <end position="43"/>
    </location>
</feature>
<accession>A0A2R5H171</accession>
<sequence>MSSQPEKAAAAATAATAASALAARASSEPPAQKHETKDVLLLDGGTGEELMRRGLPDDRRTWSALAVTDSKYHELLVDVHTSFLRAGSRFITVNNYGVTPGVGFTEEEVLKHTLVAAKLARKAVHDFGEGYVCGSLPPLVESYRPDLVQAHEKGVAMYRKIATVLHPHVDYFLAETLSSSEEMSQAVDAIMTLGLEPIRPLFCSWTVSRGGILRSGEPVEDAVKSLLDRKSAASPDRPFLLAGILFNCSEPEAITESLQALSPLRSRMAAADVKLGAYANRLTPIASDWSLETSAEPQALRDDLTPELYCNRFVGPWIADMGVSLVGENAYCGNSVKVLSRVWILTQLATIALVIAGFALGSDRSDVGYAFIGVWVALLAIFLGVVGTLVMRKYRTVATHGALTGMSFMMAQQGSTPAESAVGAFSVLLFFLYLLFTWLLVKFRADIIAFDEDEEDEGLTAIEMNGMEEDEVNGGVEGTETGAINGNAHKAHEEGTDLKMV</sequence>
<feature type="domain" description="Hcy-binding" evidence="6">
    <location>
        <begin position="28"/>
        <end position="346"/>
    </location>
</feature>
<keyword evidence="1" id="KW-0489">Methyltransferase</keyword>
<organism evidence="7 8">
    <name type="scientific">Hondaea fermentalgiana</name>
    <dbReference type="NCBI Taxonomy" id="2315210"/>
    <lineage>
        <taxon>Eukaryota</taxon>
        <taxon>Sar</taxon>
        <taxon>Stramenopiles</taxon>
        <taxon>Bigyra</taxon>
        <taxon>Labyrinthulomycetes</taxon>
        <taxon>Thraustochytrida</taxon>
        <taxon>Thraustochytriidae</taxon>
        <taxon>Hondaea</taxon>
    </lineage>
</organism>
<evidence type="ECO:0000256" key="4">
    <source>
        <dbReference type="SAM" id="MobiDB-lite"/>
    </source>
</evidence>
<dbReference type="InParanoid" id="A0A2R5H171"/>
<evidence type="ECO:0000256" key="1">
    <source>
        <dbReference type="ARBA" id="ARBA00022603"/>
    </source>
</evidence>
<keyword evidence="5" id="KW-1133">Transmembrane helix</keyword>
<feature type="compositionally biased region" description="Basic and acidic residues" evidence="4">
    <location>
        <begin position="31"/>
        <end position="40"/>
    </location>
</feature>
<dbReference type="Gene3D" id="3.20.20.330">
    <property type="entry name" value="Homocysteine-binding-like domain"/>
    <property type="match status" value="1"/>
</dbReference>
<feature type="transmembrane region" description="Helical" evidence="5">
    <location>
        <begin position="367"/>
        <end position="391"/>
    </location>
</feature>
<evidence type="ECO:0000313" key="8">
    <source>
        <dbReference type="Proteomes" id="UP000241890"/>
    </source>
</evidence>
<dbReference type="SUPFAM" id="SSF82282">
    <property type="entry name" value="Homocysteine S-methyltransferase"/>
    <property type="match status" value="1"/>
</dbReference>
<feature type="transmembrane region" description="Helical" evidence="5">
    <location>
        <begin position="420"/>
        <end position="441"/>
    </location>
</feature>
<dbReference type="Proteomes" id="UP000241890">
    <property type="component" value="Unassembled WGS sequence"/>
</dbReference>
<comment type="caution">
    <text evidence="3">Lacks conserved residue(s) required for the propagation of feature annotation.</text>
</comment>
<comment type="caution">
    <text evidence="7">The sequence shown here is derived from an EMBL/GenBank/DDBJ whole genome shotgun (WGS) entry which is preliminary data.</text>
</comment>
<keyword evidence="5" id="KW-0472">Membrane</keyword>
<dbReference type="PROSITE" id="PS50970">
    <property type="entry name" value="HCY"/>
    <property type="match status" value="1"/>
</dbReference>
<dbReference type="InterPro" id="IPR036589">
    <property type="entry name" value="HCY_dom_sf"/>
</dbReference>
<dbReference type="PANTHER" id="PTHR11103:SF18">
    <property type="entry name" value="SLR1189 PROTEIN"/>
    <property type="match status" value="1"/>
</dbReference>
<evidence type="ECO:0000256" key="2">
    <source>
        <dbReference type="ARBA" id="ARBA00022679"/>
    </source>
</evidence>
<dbReference type="GO" id="GO:0008168">
    <property type="term" value="F:methyltransferase activity"/>
    <property type="evidence" value="ECO:0007669"/>
    <property type="project" value="UniProtKB-KW"/>
</dbReference>
<evidence type="ECO:0000256" key="3">
    <source>
        <dbReference type="PROSITE-ProRule" id="PRU00333"/>
    </source>
</evidence>
<dbReference type="InterPro" id="IPR003726">
    <property type="entry name" value="HCY_dom"/>
</dbReference>